<comment type="caution">
    <text evidence="3">The sequence shown here is derived from an EMBL/GenBank/DDBJ whole genome shotgun (WGS) entry which is preliminary data.</text>
</comment>
<keyword evidence="1" id="KW-0472">Membrane</keyword>
<dbReference type="Proteomes" id="UP001141552">
    <property type="component" value="Unassembled WGS sequence"/>
</dbReference>
<keyword evidence="4" id="KW-1185">Reference proteome</keyword>
<proteinExistence type="predicted"/>
<evidence type="ECO:0000256" key="2">
    <source>
        <dbReference type="SAM" id="SignalP"/>
    </source>
</evidence>
<feature type="signal peptide" evidence="2">
    <location>
        <begin position="1"/>
        <end position="20"/>
    </location>
</feature>
<evidence type="ECO:0000313" key="3">
    <source>
        <dbReference type="EMBL" id="KAJ4822146.1"/>
    </source>
</evidence>
<gene>
    <name evidence="3" type="ORF">Tsubulata_017297</name>
</gene>
<organism evidence="3 4">
    <name type="scientific">Turnera subulata</name>
    <dbReference type="NCBI Taxonomy" id="218843"/>
    <lineage>
        <taxon>Eukaryota</taxon>
        <taxon>Viridiplantae</taxon>
        <taxon>Streptophyta</taxon>
        <taxon>Embryophyta</taxon>
        <taxon>Tracheophyta</taxon>
        <taxon>Spermatophyta</taxon>
        <taxon>Magnoliopsida</taxon>
        <taxon>eudicotyledons</taxon>
        <taxon>Gunneridae</taxon>
        <taxon>Pentapetalae</taxon>
        <taxon>rosids</taxon>
        <taxon>fabids</taxon>
        <taxon>Malpighiales</taxon>
        <taxon>Passifloraceae</taxon>
        <taxon>Turnera</taxon>
    </lineage>
</organism>
<keyword evidence="1" id="KW-1133">Transmembrane helix</keyword>
<protein>
    <submittedName>
        <fullName evidence="3">Uncharacterized protein</fullName>
    </submittedName>
</protein>
<evidence type="ECO:0000256" key="1">
    <source>
        <dbReference type="SAM" id="Phobius"/>
    </source>
</evidence>
<feature type="chain" id="PRO_5040368352" evidence="2">
    <location>
        <begin position="21"/>
        <end position="129"/>
    </location>
</feature>
<dbReference type="OrthoDB" id="850935at2759"/>
<keyword evidence="1" id="KW-0812">Transmembrane</keyword>
<evidence type="ECO:0000313" key="4">
    <source>
        <dbReference type="Proteomes" id="UP001141552"/>
    </source>
</evidence>
<keyword evidence="2" id="KW-0732">Signal</keyword>
<accession>A0A9Q0EYR8</accession>
<reference evidence="3" key="2">
    <citation type="journal article" date="2023" name="Plants (Basel)">
        <title>Annotation of the Turnera subulata (Passifloraceae) Draft Genome Reveals the S-Locus Evolved after the Divergence of Turneroideae from Passifloroideae in a Stepwise Manner.</title>
        <authorList>
            <person name="Henning P.M."/>
            <person name="Roalson E.H."/>
            <person name="Mir W."/>
            <person name="McCubbin A.G."/>
            <person name="Shore J.S."/>
        </authorList>
    </citation>
    <scope>NUCLEOTIDE SEQUENCE</scope>
    <source>
        <strain evidence="3">F60SS</strain>
    </source>
</reference>
<dbReference type="EMBL" id="JAKUCV010007745">
    <property type="protein sequence ID" value="KAJ4822146.1"/>
    <property type="molecule type" value="Genomic_DNA"/>
</dbReference>
<dbReference type="AlphaFoldDB" id="A0A9Q0EYR8"/>
<name>A0A9Q0EYR8_9ROSI</name>
<reference evidence="3" key="1">
    <citation type="submission" date="2022-02" db="EMBL/GenBank/DDBJ databases">
        <authorList>
            <person name="Henning P.M."/>
            <person name="McCubbin A.G."/>
            <person name="Shore J.S."/>
        </authorList>
    </citation>
    <scope>NUCLEOTIDE SEQUENCE</scope>
    <source>
        <strain evidence="3">F60SS</strain>
        <tissue evidence="3">Leaves</tissue>
    </source>
</reference>
<sequence>MKLLLLAGLFFVSYWIIGQSDKDREIITTSKHETFNLSRHILPGQAHGENGTIGLYREVPRTEYHGIIKSEIHHPISRGQKGKGAYGGANLVHRHPGKKSSASLSAMPFFVSSQMLLLSLASILFFPFI</sequence>
<feature type="transmembrane region" description="Helical" evidence="1">
    <location>
        <begin position="106"/>
        <end position="128"/>
    </location>
</feature>